<evidence type="ECO:0000256" key="16">
    <source>
        <dbReference type="ARBA" id="ARBA00023141"/>
    </source>
</evidence>
<evidence type="ECO:0000259" key="20">
    <source>
        <dbReference type="Pfam" id="PF01761"/>
    </source>
</evidence>
<dbReference type="InterPro" id="IPR016037">
    <property type="entry name" value="DHQ_synth_AroB"/>
</dbReference>
<keyword evidence="10 19" id="KW-0963">Cytoplasm</keyword>
<dbReference type="Pfam" id="PF01761">
    <property type="entry name" value="DHQ_synthase"/>
    <property type="match status" value="1"/>
</dbReference>
<evidence type="ECO:0000256" key="10">
    <source>
        <dbReference type="ARBA" id="ARBA00022490"/>
    </source>
</evidence>
<feature type="binding site" evidence="19">
    <location>
        <begin position="110"/>
        <end position="114"/>
    </location>
    <ligand>
        <name>NAD(+)</name>
        <dbReference type="ChEBI" id="CHEBI:57540"/>
    </ligand>
</feature>
<feature type="binding site" evidence="19">
    <location>
        <position position="147"/>
    </location>
    <ligand>
        <name>NAD(+)</name>
        <dbReference type="ChEBI" id="CHEBI:57540"/>
    </ligand>
</feature>
<keyword evidence="16 19" id="KW-0057">Aromatic amino acid biosynthesis</keyword>
<dbReference type="FunFam" id="3.40.50.1970:FF:000007">
    <property type="entry name" value="Pentafunctional AROM polypeptide"/>
    <property type="match status" value="1"/>
</dbReference>
<dbReference type="GO" id="GO:0003856">
    <property type="term" value="F:3-dehydroquinate synthase activity"/>
    <property type="evidence" value="ECO:0007669"/>
    <property type="project" value="UniProtKB-UniRule"/>
</dbReference>
<evidence type="ECO:0000256" key="8">
    <source>
        <dbReference type="ARBA" id="ARBA00013031"/>
    </source>
</evidence>
<evidence type="ECO:0000256" key="11">
    <source>
        <dbReference type="ARBA" id="ARBA00022605"/>
    </source>
</evidence>
<keyword evidence="12 19" id="KW-0479">Metal-binding</keyword>
<keyword evidence="14 19" id="KW-0862">Zinc</keyword>
<keyword evidence="13 19" id="KW-0547">Nucleotide-binding</keyword>
<feature type="binding site" evidence="19">
    <location>
        <position position="276"/>
    </location>
    <ligand>
        <name>Zn(2+)</name>
        <dbReference type="ChEBI" id="CHEBI:29105"/>
    </ligand>
</feature>
<evidence type="ECO:0000256" key="7">
    <source>
        <dbReference type="ARBA" id="ARBA00005412"/>
    </source>
</evidence>
<dbReference type="Gene3D" id="3.40.50.1970">
    <property type="match status" value="1"/>
</dbReference>
<evidence type="ECO:0000256" key="19">
    <source>
        <dbReference type="HAMAP-Rule" id="MF_00110"/>
    </source>
</evidence>
<comment type="cofactor">
    <cofactor evidence="2 19">
        <name>NAD(+)</name>
        <dbReference type="ChEBI" id="CHEBI:57540"/>
    </cofactor>
</comment>
<feature type="domain" description="3-dehydroquinate synthase C-terminal" evidence="21">
    <location>
        <begin position="186"/>
        <end position="340"/>
    </location>
</feature>
<evidence type="ECO:0000256" key="1">
    <source>
        <dbReference type="ARBA" id="ARBA00001393"/>
    </source>
</evidence>
<evidence type="ECO:0000256" key="13">
    <source>
        <dbReference type="ARBA" id="ARBA00022741"/>
    </source>
</evidence>
<comment type="subcellular location">
    <subcellularLocation>
        <location evidence="5 19">Cytoplasm</location>
    </subcellularLocation>
</comment>
<dbReference type="InterPro" id="IPR030960">
    <property type="entry name" value="DHQS/DOIS_N"/>
</dbReference>
<feature type="binding site" evidence="19">
    <location>
        <position position="258"/>
    </location>
    <ligand>
        <name>Zn(2+)</name>
        <dbReference type="ChEBI" id="CHEBI:29105"/>
    </ligand>
</feature>
<dbReference type="Pfam" id="PF24621">
    <property type="entry name" value="DHQS_C"/>
    <property type="match status" value="1"/>
</dbReference>
<comment type="catalytic activity">
    <reaction evidence="1 19">
        <text>7-phospho-2-dehydro-3-deoxy-D-arabino-heptonate = 3-dehydroquinate + phosphate</text>
        <dbReference type="Rhea" id="RHEA:21968"/>
        <dbReference type="ChEBI" id="CHEBI:32364"/>
        <dbReference type="ChEBI" id="CHEBI:43474"/>
        <dbReference type="ChEBI" id="CHEBI:58394"/>
        <dbReference type="EC" id="4.2.3.4"/>
    </reaction>
</comment>
<dbReference type="CDD" id="cd08195">
    <property type="entry name" value="DHQS"/>
    <property type="match status" value="1"/>
</dbReference>
<reference evidence="22" key="1">
    <citation type="submission" date="2016-04" db="EMBL/GenBank/DDBJ databases">
        <authorList>
            <person name="Evans L.H."/>
            <person name="Alamgir A."/>
            <person name="Owens N."/>
            <person name="Weber N.D."/>
            <person name="Virtaneva K."/>
            <person name="Barbian K."/>
            <person name="Babar A."/>
            <person name="Rosenke K."/>
        </authorList>
    </citation>
    <scope>NUCLEOTIDE SEQUENCE</scope>
    <source>
        <strain evidence="22">86</strain>
    </source>
</reference>
<protein>
    <recommendedName>
        <fullName evidence="9 19">3-dehydroquinate synthase</fullName>
        <shortName evidence="19">DHQS</shortName>
        <ecNumber evidence="8 19">4.2.3.4</ecNumber>
    </recommendedName>
</protein>
<dbReference type="EMBL" id="FLUO01000002">
    <property type="protein sequence ID" value="SBW11472.1"/>
    <property type="molecule type" value="Genomic_DNA"/>
</dbReference>
<evidence type="ECO:0000259" key="21">
    <source>
        <dbReference type="Pfam" id="PF24621"/>
    </source>
</evidence>
<comment type="caution">
    <text evidence="19">Lacks conserved residue(s) required for the propagation of feature annotation.</text>
</comment>
<dbReference type="EC" id="4.2.3.4" evidence="8 19"/>
<evidence type="ECO:0000256" key="12">
    <source>
        <dbReference type="ARBA" id="ARBA00022723"/>
    </source>
</evidence>
<evidence type="ECO:0000256" key="2">
    <source>
        <dbReference type="ARBA" id="ARBA00001911"/>
    </source>
</evidence>
<keyword evidence="11 19" id="KW-0028">Amino-acid biosynthesis</keyword>
<dbReference type="GO" id="GO:0046872">
    <property type="term" value="F:metal ion binding"/>
    <property type="evidence" value="ECO:0007669"/>
    <property type="project" value="UniProtKB-KW"/>
</dbReference>
<comment type="cofactor">
    <cofactor evidence="3">
        <name>Zn(2+)</name>
        <dbReference type="ChEBI" id="CHEBI:29105"/>
    </cofactor>
</comment>
<feature type="binding site" evidence="19">
    <location>
        <position position="189"/>
    </location>
    <ligand>
        <name>Zn(2+)</name>
        <dbReference type="ChEBI" id="CHEBI:29105"/>
    </ligand>
</feature>
<evidence type="ECO:0000256" key="3">
    <source>
        <dbReference type="ARBA" id="ARBA00001947"/>
    </source>
</evidence>
<dbReference type="UniPathway" id="UPA00053">
    <property type="reaction ID" value="UER00085"/>
</dbReference>
<dbReference type="NCBIfam" id="TIGR01357">
    <property type="entry name" value="aroB"/>
    <property type="match status" value="1"/>
</dbReference>
<evidence type="ECO:0000256" key="9">
    <source>
        <dbReference type="ARBA" id="ARBA00017684"/>
    </source>
</evidence>
<evidence type="ECO:0000256" key="5">
    <source>
        <dbReference type="ARBA" id="ARBA00004496"/>
    </source>
</evidence>
<keyword evidence="18 19" id="KW-0170">Cobalt</keyword>
<evidence type="ECO:0000256" key="15">
    <source>
        <dbReference type="ARBA" id="ARBA00023027"/>
    </source>
</evidence>
<proteinExistence type="inferred from homology"/>
<comment type="function">
    <text evidence="4 19">Catalyzes the conversion of 3-deoxy-D-arabino-heptulosonate 7-phosphate (DAHP) to dehydroquinate (DHQ).</text>
</comment>
<dbReference type="SUPFAM" id="SSF56796">
    <property type="entry name" value="Dehydroquinate synthase-like"/>
    <property type="match status" value="1"/>
</dbReference>
<keyword evidence="15 19" id="KW-0520">NAD</keyword>
<keyword evidence="17 19" id="KW-0456">Lyase</keyword>
<accession>A0A212KIJ3</accession>
<evidence type="ECO:0000256" key="18">
    <source>
        <dbReference type="ARBA" id="ARBA00023285"/>
    </source>
</evidence>
<dbReference type="GO" id="GO:0009423">
    <property type="term" value="P:chorismate biosynthetic process"/>
    <property type="evidence" value="ECO:0007669"/>
    <property type="project" value="UniProtKB-UniRule"/>
</dbReference>
<dbReference type="GO" id="GO:0005737">
    <property type="term" value="C:cytoplasm"/>
    <property type="evidence" value="ECO:0007669"/>
    <property type="project" value="UniProtKB-SubCell"/>
</dbReference>
<dbReference type="PANTHER" id="PTHR43622:SF7">
    <property type="entry name" value="3-DEHYDROQUINATE SYNTHASE, CHLOROPLASTIC"/>
    <property type="match status" value="1"/>
</dbReference>
<sequence length="379" mass="39532">MKPEPVTVTVPLADRSYPIVIGAGVLDRAGELIAPVLRQPRVHIVADAAVAAIHLPRLEAALDRADIAHAVTLVPPGEASKSFSQFERLLDALLDARVERKTALIALGGGVTGDLAGFAAAVALRGIDFVQVPTTLLAQVDSAVGGKTGIDTRHGKNLVGAFHQPRLVIADTAVLDTLPPREVRAGYAEVAKYGLIDRPAFWQWLEENGRAVIGDGVDLAARDAARAHAIAESCRAKAEIVGADERESGARALLNLGHTFAHALESLAGFGDAVRHGEAVGIGMVLAFALSERLGLCPAGRAERVRAHLAAVGLPTSPADIPVAYAPDALYAAMLGDKKVEGGRIGFVLARDIGRAFAAADAPAEIVRAVLAEALEARR</sequence>
<evidence type="ECO:0000256" key="6">
    <source>
        <dbReference type="ARBA" id="ARBA00004661"/>
    </source>
</evidence>
<feature type="domain" description="3-dehydroquinate synthase N-terminal" evidence="20">
    <location>
        <begin position="73"/>
        <end position="184"/>
    </location>
</feature>
<name>A0A212KIJ3_9PROT</name>
<comment type="cofactor">
    <cofactor evidence="19">
        <name>Co(2+)</name>
        <dbReference type="ChEBI" id="CHEBI:48828"/>
    </cofactor>
    <cofactor evidence="19">
        <name>Zn(2+)</name>
        <dbReference type="ChEBI" id="CHEBI:29105"/>
    </cofactor>
    <text evidence="19">Binds 1 divalent metal cation per subunit. Can use either Co(2+) or Zn(2+).</text>
</comment>
<dbReference type="GO" id="GO:0000166">
    <property type="term" value="F:nucleotide binding"/>
    <property type="evidence" value="ECO:0007669"/>
    <property type="project" value="UniProtKB-KW"/>
</dbReference>
<comment type="pathway">
    <text evidence="6 19">Metabolic intermediate biosynthesis; chorismate biosynthesis; chorismate from D-erythrose 4-phosphate and phosphoenolpyruvate: step 2/7.</text>
</comment>
<dbReference type="HAMAP" id="MF_00110">
    <property type="entry name" value="DHQ_synthase"/>
    <property type="match status" value="1"/>
</dbReference>
<evidence type="ECO:0000256" key="4">
    <source>
        <dbReference type="ARBA" id="ARBA00003485"/>
    </source>
</evidence>
<dbReference type="AlphaFoldDB" id="A0A212KIJ3"/>
<evidence type="ECO:0000313" key="22">
    <source>
        <dbReference type="EMBL" id="SBW11472.1"/>
    </source>
</evidence>
<evidence type="ECO:0000256" key="17">
    <source>
        <dbReference type="ARBA" id="ARBA00023239"/>
    </source>
</evidence>
<dbReference type="InterPro" id="IPR050071">
    <property type="entry name" value="Dehydroquinate_synthase"/>
</dbReference>
<dbReference type="GO" id="GO:0009073">
    <property type="term" value="P:aromatic amino acid family biosynthetic process"/>
    <property type="evidence" value="ECO:0007669"/>
    <property type="project" value="UniProtKB-KW"/>
</dbReference>
<comment type="similarity">
    <text evidence="7 19">Belongs to the sugar phosphate cyclases superfamily. Dehydroquinate synthase family.</text>
</comment>
<dbReference type="GO" id="GO:0008652">
    <property type="term" value="P:amino acid biosynthetic process"/>
    <property type="evidence" value="ECO:0007669"/>
    <property type="project" value="UniProtKB-KW"/>
</dbReference>
<feature type="binding site" evidence="19">
    <location>
        <begin position="134"/>
        <end position="135"/>
    </location>
    <ligand>
        <name>NAD(+)</name>
        <dbReference type="ChEBI" id="CHEBI:57540"/>
    </ligand>
</feature>
<evidence type="ECO:0000256" key="14">
    <source>
        <dbReference type="ARBA" id="ARBA00022833"/>
    </source>
</evidence>
<dbReference type="InterPro" id="IPR030963">
    <property type="entry name" value="DHQ_synth_fam"/>
</dbReference>
<feature type="binding site" evidence="19">
    <location>
        <position position="156"/>
    </location>
    <ligand>
        <name>NAD(+)</name>
        <dbReference type="ChEBI" id="CHEBI:57540"/>
    </ligand>
</feature>
<gene>
    <name evidence="19 22" type="primary">aroB</name>
    <name evidence="22" type="ORF">KL86APRO_20203</name>
</gene>
<organism evidence="22">
    <name type="scientific">uncultured Alphaproteobacteria bacterium</name>
    <dbReference type="NCBI Taxonomy" id="91750"/>
    <lineage>
        <taxon>Bacteria</taxon>
        <taxon>Pseudomonadati</taxon>
        <taxon>Pseudomonadota</taxon>
        <taxon>Alphaproteobacteria</taxon>
        <taxon>environmental samples</taxon>
    </lineage>
</organism>
<dbReference type="Gene3D" id="1.20.1090.10">
    <property type="entry name" value="Dehydroquinate synthase-like - alpha domain"/>
    <property type="match status" value="1"/>
</dbReference>
<dbReference type="InterPro" id="IPR056179">
    <property type="entry name" value="DHQS_C"/>
</dbReference>
<dbReference type="PANTHER" id="PTHR43622">
    <property type="entry name" value="3-DEHYDROQUINATE SYNTHASE"/>
    <property type="match status" value="1"/>
</dbReference>
<dbReference type="PIRSF" id="PIRSF001455">
    <property type="entry name" value="DHQ_synth"/>
    <property type="match status" value="1"/>
</dbReference>